<dbReference type="InterPro" id="IPR000843">
    <property type="entry name" value="HTH_LacI"/>
</dbReference>
<accession>A0A7I8BW84</accession>
<reference evidence="5 6" key="1">
    <citation type="journal article" date="2020" name="Genes (Basel)">
        <title>Genomic Comparison of Insect Gut Symbionts from Divergent Burkholderia Subclades.</title>
        <authorList>
            <person name="Takeshita K."/>
            <person name="Kikuchi Y."/>
        </authorList>
    </citation>
    <scope>NUCLEOTIDE SEQUENCE [LARGE SCALE GENOMIC DNA]</scope>
    <source>
        <strain evidence="5 6">PGU16</strain>
        <plasmid evidence="5 6">PPGU16_p1</plasmid>
    </source>
</reference>
<dbReference type="PROSITE" id="PS50932">
    <property type="entry name" value="HTH_LACI_2"/>
    <property type="match status" value="1"/>
</dbReference>
<gene>
    <name evidence="5" type="ORF">PPGU16_59790</name>
</gene>
<evidence type="ECO:0000259" key="4">
    <source>
        <dbReference type="PROSITE" id="PS50932"/>
    </source>
</evidence>
<dbReference type="CDD" id="cd01392">
    <property type="entry name" value="HTH_LacI"/>
    <property type="match status" value="1"/>
</dbReference>
<geneLocation type="plasmid" evidence="5 6">
    <name>PPGU16_p1</name>
</geneLocation>
<keyword evidence="1" id="KW-0805">Transcription regulation</keyword>
<dbReference type="PANTHER" id="PTHR30146:SF109">
    <property type="entry name" value="HTH-TYPE TRANSCRIPTIONAL REGULATOR GALS"/>
    <property type="match status" value="1"/>
</dbReference>
<evidence type="ECO:0000256" key="3">
    <source>
        <dbReference type="ARBA" id="ARBA00023163"/>
    </source>
</evidence>
<keyword evidence="2" id="KW-0238">DNA-binding</keyword>
<dbReference type="SUPFAM" id="SSF53822">
    <property type="entry name" value="Periplasmic binding protein-like I"/>
    <property type="match status" value="1"/>
</dbReference>
<dbReference type="InterPro" id="IPR046335">
    <property type="entry name" value="LacI/GalR-like_sensor"/>
</dbReference>
<dbReference type="GO" id="GO:0000976">
    <property type="term" value="F:transcription cis-regulatory region binding"/>
    <property type="evidence" value="ECO:0007669"/>
    <property type="project" value="TreeGrafter"/>
</dbReference>
<evidence type="ECO:0000256" key="2">
    <source>
        <dbReference type="ARBA" id="ARBA00023125"/>
    </source>
</evidence>
<dbReference type="SUPFAM" id="SSF47413">
    <property type="entry name" value="lambda repressor-like DNA-binding domains"/>
    <property type="match status" value="1"/>
</dbReference>
<dbReference type="Gene3D" id="1.10.260.40">
    <property type="entry name" value="lambda repressor-like DNA-binding domains"/>
    <property type="match status" value="1"/>
</dbReference>
<dbReference type="Pfam" id="PF00356">
    <property type="entry name" value="LacI"/>
    <property type="match status" value="1"/>
</dbReference>
<evidence type="ECO:0000313" key="5">
    <source>
        <dbReference type="EMBL" id="BCF92912.1"/>
    </source>
</evidence>
<sequence length="370" mass="39508">MSPKPAATRVTSSQVAKLAGVSRTTVSFVLNDVPHMGISEETRERVLGAARQLGYVPNAAARSLVSGATRTVAIVTPHSEHLKVDAFIPRMLAGVNDTCHAHGYKVIFEPIIDTGRTGGGFIEMVDSRRVDGLIAINTPRIDDVHLARLASEGFPLVVFGSQLIEHTNIYSIDVDMREASRVATRHLLSLGHRKVAYLGFASDEYHGVTERLYGYRDAMREYDLGSEFERIGFADFSAQSGCDAMEAMLDRGPSFTALFAGNDTIAFGAMAALRKAGLRVPDDIAVVGYDDIPLAAFAAPPLTTMRTSPYEQACEASDLLVRLMAGERPVELHSMMAVPLVVRQSCGSPVASTIPPSTAAGGSGAKSGLA</sequence>
<keyword evidence="6" id="KW-1185">Reference proteome</keyword>
<dbReference type="PANTHER" id="PTHR30146">
    <property type="entry name" value="LACI-RELATED TRANSCRIPTIONAL REPRESSOR"/>
    <property type="match status" value="1"/>
</dbReference>
<feature type="domain" description="HTH lacI-type" evidence="4">
    <location>
        <begin position="10"/>
        <end position="66"/>
    </location>
</feature>
<dbReference type="GO" id="GO:0003700">
    <property type="term" value="F:DNA-binding transcription factor activity"/>
    <property type="evidence" value="ECO:0007669"/>
    <property type="project" value="TreeGrafter"/>
</dbReference>
<protein>
    <submittedName>
        <fullName evidence="5">LacI family transcriptional regulator</fullName>
    </submittedName>
</protein>
<dbReference type="Gene3D" id="3.40.50.2300">
    <property type="match status" value="2"/>
</dbReference>
<dbReference type="EMBL" id="AP023176">
    <property type="protein sequence ID" value="BCF92912.1"/>
    <property type="molecule type" value="Genomic_DNA"/>
</dbReference>
<dbReference type="AlphaFoldDB" id="A0A7I8BW84"/>
<dbReference type="RefSeq" id="WP_180726409.1">
    <property type="nucleotide sequence ID" value="NZ_AP023176.1"/>
</dbReference>
<dbReference type="Pfam" id="PF13377">
    <property type="entry name" value="Peripla_BP_3"/>
    <property type="match status" value="1"/>
</dbReference>
<dbReference type="InterPro" id="IPR010982">
    <property type="entry name" value="Lambda_DNA-bd_dom_sf"/>
</dbReference>
<keyword evidence="3" id="KW-0804">Transcription</keyword>
<dbReference type="SMART" id="SM00354">
    <property type="entry name" value="HTH_LACI"/>
    <property type="match status" value="1"/>
</dbReference>
<evidence type="ECO:0000256" key="1">
    <source>
        <dbReference type="ARBA" id="ARBA00023015"/>
    </source>
</evidence>
<evidence type="ECO:0000313" key="6">
    <source>
        <dbReference type="Proteomes" id="UP000510888"/>
    </source>
</evidence>
<organism evidence="5 6">
    <name type="scientific">Paraburkholderia largidicola</name>
    <dbReference type="NCBI Taxonomy" id="3014751"/>
    <lineage>
        <taxon>Bacteria</taxon>
        <taxon>Pseudomonadati</taxon>
        <taxon>Pseudomonadota</taxon>
        <taxon>Betaproteobacteria</taxon>
        <taxon>Burkholderiales</taxon>
        <taxon>Burkholderiaceae</taxon>
        <taxon>Paraburkholderia</taxon>
    </lineage>
</organism>
<dbReference type="KEGG" id="plad:PPGU16_59790"/>
<name>A0A7I8BW84_9BURK</name>
<dbReference type="CDD" id="cd06267">
    <property type="entry name" value="PBP1_LacI_sugar_binding-like"/>
    <property type="match status" value="1"/>
</dbReference>
<dbReference type="Proteomes" id="UP000510888">
    <property type="component" value="Plasmid PPGU16_p1"/>
</dbReference>
<keyword evidence="5" id="KW-0614">Plasmid</keyword>
<dbReference type="InterPro" id="IPR028082">
    <property type="entry name" value="Peripla_BP_I"/>
</dbReference>
<proteinExistence type="predicted"/>